<dbReference type="RefSeq" id="WP_056989066.1">
    <property type="nucleotide sequence ID" value="NZ_AYZJ01000018.1"/>
</dbReference>
<feature type="domain" description="Amidohydrolase-related" evidence="13">
    <location>
        <begin position="52"/>
        <end position="370"/>
    </location>
</feature>
<gene>
    <name evidence="14" type="ORF">FC75_GL000914</name>
</gene>
<dbReference type="Gene3D" id="2.30.40.10">
    <property type="entry name" value="Urease, subunit C, domain 1"/>
    <property type="match status" value="1"/>
</dbReference>
<dbReference type="GO" id="GO:0046872">
    <property type="term" value="F:metal ion binding"/>
    <property type="evidence" value="ECO:0007669"/>
    <property type="project" value="UniProtKB-KW"/>
</dbReference>
<dbReference type="SUPFAM" id="SSF51556">
    <property type="entry name" value="Metallo-dependent hydrolases"/>
    <property type="match status" value="1"/>
</dbReference>
<keyword evidence="4 12" id="KW-0479">Metal-binding</keyword>
<keyword evidence="6 9" id="KW-0119">Carbohydrate metabolism</keyword>
<dbReference type="PIRSF" id="PIRSF038994">
    <property type="entry name" value="NagA"/>
    <property type="match status" value="1"/>
</dbReference>
<dbReference type="PANTHER" id="PTHR11113:SF14">
    <property type="entry name" value="N-ACETYLGLUCOSAMINE-6-PHOSPHATE DEACETYLASE"/>
    <property type="match status" value="1"/>
</dbReference>
<feature type="binding site" evidence="11">
    <location>
        <position position="227"/>
    </location>
    <ligand>
        <name>substrate</name>
    </ligand>
</feature>
<name>A0A0R2FK72_9LACO</name>
<feature type="binding site" evidence="11">
    <location>
        <begin position="219"/>
        <end position="220"/>
    </location>
    <ligand>
        <name>substrate</name>
    </ligand>
</feature>
<evidence type="ECO:0000256" key="6">
    <source>
        <dbReference type="ARBA" id="ARBA00023277"/>
    </source>
</evidence>
<comment type="similarity">
    <text evidence="1 9">Belongs to the metallo-dependent hydrolases superfamily. NagA family.</text>
</comment>
<feature type="binding site" evidence="11">
    <location>
        <begin position="308"/>
        <end position="310"/>
    </location>
    <ligand>
        <name>substrate</name>
    </ligand>
</feature>
<dbReference type="InterPro" id="IPR006680">
    <property type="entry name" value="Amidohydro-rel"/>
</dbReference>
<evidence type="ECO:0000256" key="1">
    <source>
        <dbReference type="ARBA" id="ARBA00010716"/>
    </source>
</evidence>
<dbReference type="InterPro" id="IPR011059">
    <property type="entry name" value="Metal-dep_hydrolase_composite"/>
</dbReference>
<comment type="cofactor">
    <cofactor evidence="12">
        <name>a divalent metal cation</name>
        <dbReference type="ChEBI" id="CHEBI:60240"/>
    </cofactor>
    <text evidence="12">Binds 1 divalent metal cation per subunit.</text>
</comment>
<dbReference type="AlphaFoldDB" id="A0A0R2FK72"/>
<evidence type="ECO:0000256" key="5">
    <source>
        <dbReference type="ARBA" id="ARBA00022801"/>
    </source>
</evidence>
<dbReference type="NCBIfam" id="TIGR00221">
    <property type="entry name" value="nagA"/>
    <property type="match status" value="1"/>
</dbReference>
<dbReference type="Proteomes" id="UP000050865">
    <property type="component" value="Unassembled WGS sequence"/>
</dbReference>
<comment type="catalytic activity">
    <reaction evidence="7">
        <text>N-acetyl-D-glucosamine 6-phosphate + H2O = D-glucosamine 6-phosphate + acetate</text>
        <dbReference type="Rhea" id="RHEA:22936"/>
        <dbReference type="ChEBI" id="CHEBI:15377"/>
        <dbReference type="ChEBI" id="CHEBI:30089"/>
        <dbReference type="ChEBI" id="CHEBI:57513"/>
        <dbReference type="ChEBI" id="CHEBI:58725"/>
        <dbReference type="EC" id="3.5.1.25"/>
    </reaction>
</comment>
<dbReference type="PATRIC" id="fig|1423730.4.peg.964"/>
<dbReference type="EC" id="3.5.1.25" evidence="2"/>
<evidence type="ECO:0000256" key="9">
    <source>
        <dbReference type="PIRNR" id="PIRNR038994"/>
    </source>
</evidence>
<evidence type="ECO:0000256" key="12">
    <source>
        <dbReference type="PIRSR" id="PIRSR038994-3"/>
    </source>
</evidence>
<feature type="binding site" evidence="11">
    <location>
        <position position="140"/>
    </location>
    <ligand>
        <name>substrate</name>
    </ligand>
</feature>
<dbReference type="GO" id="GO:0008448">
    <property type="term" value="F:N-acetylglucosamine-6-phosphate deacetylase activity"/>
    <property type="evidence" value="ECO:0007669"/>
    <property type="project" value="UniProtKB-EC"/>
</dbReference>
<dbReference type="PANTHER" id="PTHR11113">
    <property type="entry name" value="N-ACETYLGLUCOSAMINE-6-PHOSPHATE DEACETYLASE"/>
    <property type="match status" value="1"/>
</dbReference>
<evidence type="ECO:0000256" key="4">
    <source>
        <dbReference type="ARBA" id="ARBA00022723"/>
    </source>
</evidence>
<evidence type="ECO:0000256" key="3">
    <source>
        <dbReference type="ARBA" id="ARBA00018029"/>
    </source>
</evidence>
<keyword evidence="15" id="KW-1185">Reference proteome</keyword>
<comment type="caution">
    <text evidence="14">The sequence shown here is derived from an EMBL/GenBank/DDBJ whole genome shotgun (WGS) entry which is preliminary data.</text>
</comment>
<protein>
    <recommendedName>
        <fullName evidence="3">N-acetylglucosamine-6-phosphate deacetylase</fullName>
        <ecNumber evidence="2">3.5.1.25</ecNumber>
    </recommendedName>
</protein>
<keyword evidence="5 9" id="KW-0378">Hydrolase</keyword>
<proteinExistence type="inferred from homology"/>
<evidence type="ECO:0000256" key="2">
    <source>
        <dbReference type="ARBA" id="ARBA00011899"/>
    </source>
</evidence>
<feature type="active site" description="Proton donor/acceptor" evidence="10">
    <location>
        <position position="274"/>
    </location>
</feature>
<sequence length="386" mass="40743">MSEYVHAAKFFLPHAVETGGYLEVTAAGKFGAYLPEGVRPTGKIVEQSGRWIAPGLVDTHIHGLLGHDVMDNDWSGIAAMSQHLVEAGVTSWLPTTLTGSFEQLKAVCTTIADHAGEEPGAKIQGIYFEGPYFTTEHKGAQNPKYFKNPSVAEFNEWQSAAQGLVKKIAIAPERPGAVAFTQAVAAAGTVVALGHSDATFEQAKACVDAGATVFTHTFNGMSPLSHRAPGMVGTAMALEGVTDELICDGHHVRPEVATMLIRLVGPEHIALITDCMRAGMMPDGDYTLGEFAVYVKDGMARLKAGDSLAGSVLQLKDALSHLLAWGAGTPAAIVKMATQTPAASCGIQHRCGSILPGRAADYLVLDPNLHLLETHLDGALVYQAGH</sequence>
<evidence type="ECO:0000313" key="15">
    <source>
        <dbReference type="Proteomes" id="UP000050865"/>
    </source>
</evidence>
<dbReference type="Gene3D" id="3.20.20.140">
    <property type="entry name" value="Metal-dependent hydrolases"/>
    <property type="match status" value="1"/>
</dbReference>
<dbReference type="Pfam" id="PF01979">
    <property type="entry name" value="Amidohydro_1"/>
    <property type="match status" value="1"/>
</dbReference>
<dbReference type="InterPro" id="IPR003764">
    <property type="entry name" value="GlcNAc_6-P_deAcase"/>
</dbReference>
<dbReference type="FunFam" id="3.20.20.140:FF:000004">
    <property type="entry name" value="N-acetylglucosamine-6-phosphate deacetylase"/>
    <property type="match status" value="1"/>
</dbReference>
<dbReference type="GO" id="GO:0006046">
    <property type="term" value="P:N-acetylglucosamine catabolic process"/>
    <property type="evidence" value="ECO:0007669"/>
    <property type="project" value="TreeGrafter"/>
</dbReference>
<dbReference type="STRING" id="1423730.FC75_GL000914"/>
<feature type="binding site" evidence="12">
    <location>
        <position position="216"/>
    </location>
    <ligand>
        <name>Zn(2+)</name>
        <dbReference type="ChEBI" id="CHEBI:29105"/>
    </ligand>
</feature>
<dbReference type="SUPFAM" id="SSF51338">
    <property type="entry name" value="Composite domain of metallo-dependent hydrolases"/>
    <property type="match status" value="1"/>
</dbReference>
<evidence type="ECO:0000256" key="10">
    <source>
        <dbReference type="PIRSR" id="PIRSR038994-1"/>
    </source>
</evidence>
<feature type="binding site" evidence="12">
    <location>
        <position position="195"/>
    </location>
    <ligand>
        <name>Zn(2+)</name>
        <dbReference type="ChEBI" id="CHEBI:29105"/>
    </ligand>
</feature>
<evidence type="ECO:0000313" key="14">
    <source>
        <dbReference type="EMBL" id="KRN25162.1"/>
    </source>
</evidence>
<organism evidence="14 15">
    <name type="scientific">Lacticaseibacillus camelliae DSM 22697 = JCM 13995</name>
    <dbReference type="NCBI Taxonomy" id="1423730"/>
    <lineage>
        <taxon>Bacteria</taxon>
        <taxon>Bacillati</taxon>
        <taxon>Bacillota</taxon>
        <taxon>Bacilli</taxon>
        <taxon>Lactobacillales</taxon>
        <taxon>Lactobacillaceae</taxon>
        <taxon>Lacticaseibacillus</taxon>
    </lineage>
</organism>
<comment type="pathway">
    <text evidence="8">Amino-sugar metabolism; N-acetylneuraminate degradation; D-fructose 6-phosphate from N-acetylneuraminate: step 4/5.</text>
</comment>
<accession>A0A0R2FK72</accession>
<dbReference type="CDD" id="cd00854">
    <property type="entry name" value="NagA"/>
    <property type="match status" value="1"/>
</dbReference>
<dbReference type="InterPro" id="IPR032466">
    <property type="entry name" value="Metal_Hydrolase"/>
</dbReference>
<dbReference type="EMBL" id="AYZJ01000018">
    <property type="protein sequence ID" value="KRN25162.1"/>
    <property type="molecule type" value="Genomic_DNA"/>
</dbReference>
<reference evidence="14 15" key="1">
    <citation type="journal article" date="2015" name="Genome Announc.">
        <title>Expanding the biotechnology potential of lactobacilli through comparative genomics of 213 strains and associated genera.</title>
        <authorList>
            <person name="Sun Z."/>
            <person name="Harris H.M."/>
            <person name="McCann A."/>
            <person name="Guo C."/>
            <person name="Argimon S."/>
            <person name="Zhang W."/>
            <person name="Yang X."/>
            <person name="Jeffery I.B."/>
            <person name="Cooney J.C."/>
            <person name="Kagawa T.F."/>
            <person name="Liu W."/>
            <person name="Song Y."/>
            <person name="Salvetti E."/>
            <person name="Wrobel A."/>
            <person name="Rasinkangas P."/>
            <person name="Parkhill J."/>
            <person name="Rea M.C."/>
            <person name="O'Sullivan O."/>
            <person name="Ritari J."/>
            <person name="Douillard F.P."/>
            <person name="Paul Ross R."/>
            <person name="Yang R."/>
            <person name="Briner A.E."/>
            <person name="Felis G.E."/>
            <person name="de Vos W.M."/>
            <person name="Barrangou R."/>
            <person name="Klaenhammer T.R."/>
            <person name="Caufield P.W."/>
            <person name="Cui Y."/>
            <person name="Zhang H."/>
            <person name="O'Toole P.W."/>
        </authorList>
    </citation>
    <scope>NUCLEOTIDE SEQUENCE [LARGE SCALE GENOMIC DNA]</scope>
    <source>
        <strain evidence="14 15">DSM 22697</strain>
    </source>
</reference>
<evidence type="ECO:0000256" key="7">
    <source>
        <dbReference type="ARBA" id="ARBA00047647"/>
    </source>
</evidence>
<feature type="binding site" evidence="12">
    <location>
        <position position="129"/>
    </location>
    <ligand>
        <name>Zn(2+)</name>
        <dbReference type="ChEBI" id="CHEBI:29105"/>
    </ligand>
</feature>
<evidence type="ECO:0000259" key="13">
    <source>
        <dbReference type="Pfam" id="PF01979"/>
    </source>
</evidence>
<evidence type="ECO:0000256" key="8">
    <source>
        <dbReference type="ARBA" id="ARBA00060590"/>
    </source>
</evidence>
<evidence type="ECO:0000256" key="11">
    <source>
        <dbReference type="PIRSR" id="PIRSR038994-2"/>
    </source>
</evidence>
<feature type="binding site" evidence="11">
    <location>
        <position position="251"/>
    </location>
    <ligand>
        <name>substrate</name>
    </ligand>
</feature>